<evidence type="ECO:0000313" key="4">
    <source>
        <dbReference type="Proteomes" id="UP001597045"/>
    </source>
</evidence>
<comment type="caution">
    <text evidence="3">The sequence shown here is derived from an EMBL/GenBank/DDBJ whole genome shotgun (WGS) entry which is preliminary data.</text>
</comment>
<accession>A0ABW3M792</accession>
<gene>
    <name evidence="3" type="ORF">ACFQ1S_13865</name>
</gene>
<protein>
    <submittedName>
        <fullName evidence="3">DUF4232 domain-containing protein</fullName>
    </submittedName>
</protein>
<dbReference type="Proteomes" id="UP001597045">
    <property type="component" value="Unassembled WGS sequence"/>
</dbReference>
<feature type="non-terminal residue" evidence="3">
    <location>
        <position position="1"/>
    </location>
</feature>
<keyword evidence="4" id="KW-1185">Reference proteome</keyword>
<sequence length="159" mass="16454">ETPTKPSTSADRPESVRNDSTPRCSASTLKGEITNGDAAAGNRYAKLVVTNMGKTACTLYGYGGLALANASGADMPTKLTRTLDPKPTLVTLQPGQKAAKNLHWGAVPDGTESTTGPCEPESAGLNVIPPDETQPFAVKSNLGSVCEHGTIDGSAYYKS</sequence>
<evidence type="ECO:0000256" key="1">
    <source>
        <dbReference type="SAM" id="MobiDB-lite"/>
    </source>
</evidence>
<feature type="region of interest" description="Disordered" evidence="1">
    <location>
        <begin position="1"/>
        <end position="35"/>
    </location>
</feature>
<name>A0ABW3M792_9PSEU</name>
<dbReference type="InterPro" id="IPR025326">
    <property type="entry name" value="DUF4232"/>
</dbReference>
<feature type="compositionally biased region" description="Polar residues" evidence="1">
    <location>
        <begin position="1"/>
        <end position="10"/>
    </location>
</feature>
<evidence type="ECO:0000259" key="2">
    <source>
        <dbReference type="Pfam" id="PF14016"/>
    </source>
</evidence>
<feature type="compositionally biased region" description="Polar residues" evidence="1">
    <location>
        <begin position="18"/>
        <end position="28"/>
    </location>
</feature>
<evidence type="ECO:0000313" key="3">
    <source>
        <dbReference type="EMBL" id="MFD1046562.1"/>
    </source>
</evidence>
<feature type="domain" description="DUF4232" evidence="2">
    <location>
        <begin position="24"/>
        <end position="146"/>
    </location>
</feature>
<reference evidence="4" key="1">
    <citation type="journal article" date="2019" name="Int. J. Syst. Evol. Microbiol.">
        <title>The Global Catalogue of Microorganisms (GCM) 10K type strain sequencing project: providing services to taxonomists for standard genome sequencing and annotation.</title>
        <authorList>
            <consortium name="The Broad Institute Genomics Platform"/>
            <consortium name="The Broad Institute Genome Sequencing Center for Infectious Disease"/>
            <person name="Wu L."/>
            <person name="Ma J."/>
        </authorList>
    </citation>
    <scope>NUCLEOTIDE SEQUENCE [LARGE SCALE GENOMIC DNA]</scope>
    <source>
        <strain evidence="4">JCM 31486</strain>
    </source>
</reference>
<organism evidence="3 4">
    <name type="scientific">Kibdelosporangium lantanae</name>
    <dbReference type="NCBI Taxonomy" id="1497396"/>
    <lineage>
        <taxon>Bacteria</taxon>
        <taxon>Bacillati</taxon>
        <taxon>Actinomycetota</taxon>
        <taxon>Actinomycetes</taxon>
        <taxon>Pseudonocardiales</taxon>
        <taxon>Pseudonocardiaceae</taxon>
        <taxon>Kibdelosporangium</taxon>
    </lineage>
</organism>
<proteinExistence type="predicted"/>
<dbReference type="Pfam" id="PF14016">
    <property type="entry name" value="DUF4232"/>
    <property type="match status" value="1"/>
</dbReference>
<dbReference type="EMBL" id="JBHTIS010000705">
    <property type="protein sequence ID" value="MFD1046562.1"/>
    <property type="molecule type" value="Genomic_DNA"/>
</dbReference>